<dbReference type="SUPFAM" id="SSF55874">
    <property type="entry name" value="ATPase domain of HSP90 chaperone/DNA topoisomerase II/histidine kinase"/>
    <property type="match status" value="1"/>
</dbReference>
<evidence type="ECO:0000256" key="8">
    <source>
        <dbReference type="ARBA" id="ARBA00023012"/>
    </source>
</evidence>
<comment type="caution">
    <text evidence="12">The sequence shown here is derived from an EMBL/GenBank/DDBJ whole genome shotgun (WGS) entry which is preliminary data.</text>
</comment>
<dbReference type="PRINTS" id="PR00344">
    <property type="entry name" value="BCTRLSENSOR"/>
</dbReference>
<dbReference type="OrthoDB" id="9769169at2"/>
<dbReference type="InterPro" id="IPR035965">
    <property type="entry name" value="PAS-like_dom_sf"/>
</dbReference>
<dbReference type="InterPro" id="IPR036890">
    <property type="entry name" value="HATPase_C_sf"/>
</dbReference>
<dbReference type="PROSITE" id="PS50109">
    <property type="entry name" value="HIS_KIN"/>
    <property type="match status" value="1"/>
</dbReference>
<keyword evidence="5" id="KW-0547">Nucleotide-binding</keyword>
<feature type="transmembrane region" description="Helical" evidence="9">
    <location>
        <begin position="247"/>
        <end position="267"/>
    </location>
</feature>
<dbReference type="Gene3D" id="1.10.287.130">
    <property type="match status" value="1"/>
</dbReference>
<keyword evidence="3" id="KW-0597">Phosphoprotein</keyword>
<dbReference type="SMART" id="SM00388">
    <property type="entry name" value="HisKA"/>
    <property type="match status" value="1"/>
</dbReference>
<keyword evidence="8" id="KW-0902">Two-component regulatory system</keyword>
<feature type="domain" description="PAS" evidence="11">
    <location>
        <begin position="308"/>
        <end position="361"/>
    </location>
</feature>
<dbReference type="Proteomes" id="UP000252669">
    <property type="component" value="Unassembled WGS sequence"/>
</dbReference>
<keyword evidence="9" id="KW-1133">Transmembrane helix</keyword>
<proteinExistence type="predicted"/>
<accession>A0A366MT40</accession>
<keyword evidence="9" id="KW-0472">Membrane</keyword>
<dbReference type="InterPro" id="IPR000014">
    <property type="entry name" value="PAS"/>
</dbReference>
<dbReference type="Gene3D" id="3.30.565.10">
    <property type="entry name" value="Histidine kinase-like ATPase, C-terminal domain"/>
    <property type="match status" value="1"/>
</dbReference>
<dbReference type="GO" id="GO:0005524">
    <property type="term" value="F:ATP binding"/>
    <property type="evidence" value="ECO:0007669"/>
    <property type="project" value="UniProtKB-KW"/>
</dbReference>
<keyword evidence="13" id="KW-1185">Reference proteome</keyword>
<evidence type="ECO:0000256" key="3">
    <source>
        <dbReference type="ARBA" id="ARBA00022553"/>
    </source>
</evidence>
<feature type="domain" description="Histidine kinase" evidence="10">
    <location>
        <begin position="577"/>
        <end position="803"/>
    </location>
</feature>
<keyword evidence="9" id="KW-0812">Transmembrane</keyword>
<dbReference type="SUPFAM" id="SSF55785">
    <property type="entry name" value="PYP-like sensor domain (PAS domain)"/>
    <property type="match status" value="2"/>
</dbReference>
<dbReference type="EMBL" id="PDKB01000005">
    <property type="protein sequence ID" value="RBQ29436.1"/>
    <property type="molecule type" value="Genomic_DNA"/>
</dbReference>
<evidence type="ECO:0000256" key="6">
    <source>
        <dbReference type="ARBA" id="ARBA00022777"/>
    </source>
</evidence>
<dbReference type="InterPro" id="IPR004358">
    <property type="entry name" value="Sig_transdc_His_kin-like_C"/>
</dbReference>
<organism evidence="12 13">
    <name type="scientific">Aliarcobacter vitoriensis</name>
    <dbReference type="NCBI Taxonomy" id="2011099"/>
    <lineage>
        <taxon>Bacteria</taxon>
        <taxon>Pseudomonadati</taxon>
        <taxon>Campylobacterota</taxon>
        <taxon>Epsilonproteobacteria</taxon>
        <taxon>Campylobacterales</taxon>
        <taxon>Arcobacteraceae</taxon>
        <taxon>Aliarcobacter</taxon>
    </lineage>
</organism>
<evidence type="ECO:0000256" key="7">
    <source>
        <dbReference type="ARBA" id="ARBA00022840"/>
    </source>
</evidence>
<dbReference type="PANTHER" id="PTHR43065:SF10">
    <property type="entry name" value="PEROXIDE STRESS-ACTIVATED HISTIDINE KINASE MAK3"/>
    <property type="match status" value="1"/>
</dbReference>
<dbReference type="CDD" id="cd00082">
    <property type="entry name" value="HisKA"/>
    <property type="match status" value="1"/>
</dbReference>
<dbReference type="Pfam" id="PF00512">
    <property type="entry name" value="HisKA"/>
    <property type="match status" value="1"/>
</dbReference>
<dbReference type="Pfam" id="PF13426">
    <property type="entry name" value="PAS_9"/>
    <property type="match status" value="2"/>
</dbReference>
<name>A0A366MT40_9BACT</name>
<dbReference type="PANTHER" id="PTHR43065">
    <property type="entry name" value="SENSOR HISTIDINE KINASE"/>
    <property type="match status" value="1"/>
</dbReference>
<comment type="catalytic activity">
    <reaction evidence="1">
        <text>ATP + protein L-histidine = ADP + protein N-phospho-L-histidine.</text>
        <dbReference type="EC" id="2.7.13.3"/>
    </reaction>
</comment>
<keyword evidence="4" id="KW-0808">Transferase</keyword>
<protein>
    <recommendedName>
        <fullName evidence="2">histidine kinase</fullName>
        <ecNumber evidence="2">2.7.13.3</ecNumber>
    </recommendedName>
</protein>
<dbReference type="Pfam" id="PF02518">
    <property type="entry name" value="HATPase_c"/>
    <property type="match status" value="1"/>
</dbReference>
<dbReference type="AlphaFoldDB" id="A0A366MT40"/>
<keyword evidence="6 12" id="KW-0418">Kinase</keyword>
<reference evidence="12 13" key="1">
    <citation type="submission" date="2017-10" db="EMBL/GenBank/DDBJ databases">
        <title>Genomics of the genus Arcobacter.</title>
        <authorList>
            <person name="Perez-Cataluna A."/>
            <person name="Figueras M.J."/>
        </authorList>
    </citation>
    <scope>NUCLEOTIDE SEQUENCE [LARGE SCALE GENOMIC DNA]</scope>
    <source>
        <strain evidence="12 13">CECT 9230</strain>
    </source>
</reference>
<dbReference type="SMART" id="SM00387">
    <property type="entry name" value="HATPase_c"/>
    <property type="match status" value="1"/>
</dbReference>
<evidence type="ECO:0000256" key="9">
    <source>
        <dbReference type="SAM" id="Phobius"/>
    </source>
</evidence>
<evidence type="ECO:0000259" key="10">
    <source>
        <dbReference type="PROSITE" id="PS50109"/>
    </source>
</evidence>
<dbReference type="EC" id="2.7.13.3" evidence="2"/>
<evidence type="ECO:0000259" key="11">
    <source>
        <dbReference type="PROSITE" id="PS50112"/>
    </source>
</evidence>
<dbReference type="InterPro" id="IPR036097">
    <property type="entry name" value="HisK_dim/P_sf"/>
</dbReference>
<dbReference type="SMART" id="SM00091">
    <property type="entry name" value="PAS"/>
    <property type="match status" value="2"/>
</dbReference>
<evidence type="ECO:0000256" key="2">
    <source>
        <dbReference type="ARBA" id="ARBA00012438"/>
    </source>
</evidence>
<evidence type="ECO:0000256" key="1">
    <source>
        <dbReference type="ARBA" id="ARBA00000085"/>
    </source>
</evidence>
<dbReference type="NCBIfam" id="TIGR00229">
    <property type="entry name" value="sensory_box"/>
    <property type="match status" value="2"/>
</dbReference>
<dbReference type="Gene3D" id="3.30.450.20">
    <property type="entry name" value="PAS domain"/>
    <property type="match status" value="2"/>
</dbReference>
<dbReference type="CDD" id="cd00130">
    <property type="entry name" value="PAS"/>
    <property type="match status" value="2"/>
</dbReference>
<evidence type="ECO:0000256" key="4">
    <source>
        <dbReference type="ARBA" id="ARBA00022679"/>
    </source>
</evidence>
<dbReference type="SUPFAM" id="SSF47384">
    <property type="entry name" value="Homodimeric domain of signal transducing histidine kinase"/>
    <property type="match status" value="1"/>
</dbReference>
<dbReference type="InterPro" id="IPR005467">
    <property type="entry name" value="His_kinase_dom"/>
</dbReference>
<dbReference type="PROSITE" id="PS50112">
    <property type="entry name" value="PAS"/>
    <property type="match status" value="2"/>
</dbReference>
<feature type="domain" description="PAS" evidence="11">
    <location>
        <begin position="418"/>
        <end position="488"/>
    </location>
</feature>
<evidence type="ECO:0000313" key="12">
    <source>
        <dbReference type="EMBL" id="RBQ29436.1"/>
    </source>
</evidence>
<dbReference type="RefSeq" id="WP_113893503.1">
    <property type="nucleotide sequence ID" value="NZ_JANJGA010000001.1"/>
</dbReference>
<feature type="transmembrane region" description="Helical" evidence="9">
    <location>
        <begin position="6"/>
        <end position="33"/>
    </location>
</feature>
<dbReference type="InterPro" id="IPR003594">
    <property type="entry name" value="HATPase_dom"/>
</dbReference>
<sequence length="808" mass="94611">MKASFYIKLFGAFLALIVILLFLITLSLNNFYLSYSEKKESVKIDTILETKIDKFSSYIKFYDNKLVFIESILSKQNNLEEIKHLIEKTIFEDTNILDFKIVGFDSKEFLKIENLQNNENTNKNVRLESLFFEEYFKTLQSLNRYQIYHYCDTKTNQVLNFAIRGTNNFYIFKVDMKNILEDVTNSFSKKIFIKDTKGNFIDNFDLEILNDSEYISKKVYLEDNIYFTFFIKKSVIEDDFIKEYYKYILIATFILASILALIFTSIITKESNKIELENQKLNFDINKTDITLSENQKIMDSYIMFIQIDNDGIILKVSQAFCVFLGFSKSELIGNSYKIFFYKDIQKSFRKAINNQDIKENYKITNLKGKTKASEDFWVDLFIEEYILDDESRVYNIVCQDVTDKKRTYLLYKNLNMKIEEYDAIFENVHSGVALLTLDLKFVKVNNQMSELLGFSKKELLDITPLDIVNKSSRNILKNILDDIKEFTNISKLEHIFIRKDGTAIHLELSLILMLKKQRIIFIINSLEDKRELQEVNANLESTIKSEIEKSKVKDEIHHKEQLKSAKLSYIGILSAGITHEINTPLTYIKGNLELMQYDIEDLPNCPEKQRMLNDSKKIKDGINRIANIVESMREISHSNEETRGDFNIYATLNTALTMAHNRAKHISKIYLNGDLFSIDNINNDKFSFYSFIQKQRVEQIWIIIINNALDELIKIEDYEKRELKIDIFEEENFIVVKFKDNAKGLSQEIMKKLFEPFTSSKESGGMGIGLSIAKKIVEEHKGSINAYNENGAVFEVRLKKYKEEENI</sequence>
<gene>
    <name evidence="12" type="ORF">CRU91_03645</name>
</gene>
<evidence type="ECO:0000256" key="5">
    <source>
        <dbReference type="ARBA" id="ARBA00022741"/>
    </source>
</evidence>
<evidence type="ECO:0000313" key="13">
    <source>
        <dbReference type="Proteomes" id="UP000252669"/>
    </source>
</evidence>
<dbReference type="GO" id="GO:0000155">
    <property type="term" value="F:phosphorelay sensor kinase activity"/>
    <property type="evidence" value="ECO:0007669"/>
    <property type="project" value="InterPro"/>
</dbReference>
<dbReference type="InterPro" id="IPR003661">
    <property type="entry name" value="HisK_dim/P_dom"/>
</dbReference>
<keyword evidence="7" id="KW-0067">ATP-binding</keyword>